<evidence type="ECO:0000313" key="2">
    <source>
        <dbReference type="EMBL" id="APW61629.1"/>
    </source>
</evidence>
<dbReference type="NCBIfam" id="TIGR01444">
    <property type="entry name" value="fkbM_fam"/>
    <property type="match status" value="1"/>
</dbReference>
<dbReference type="Proteomes" id="UP000186309">
    <property type="component" value="Chromosome"/>
</dbReference>
<proteinExistence type="predicted"/>
<sequence length="296" mass="33443">MASDLSSVEPEPGSPEARLDRWVRKLKEDGLRRILSRRFAYQRYKIRVGSERLYMRAFARYIKATGNRVKAYGLEFAVESPAVSYEQKYRLYTLEYEFDEIRLLKEHLDPSLPTVEFGGSIGIVACITNRSLQRPAEHVVVEANPRVVPVLEENRKINDCRFEIIQAAVGYGGPTVDFYFGDNCMTGSTCHPDREKSTVPTVNLKSILDDRGFERINLIVDIEGAEIAMVANELETIKQRVQLLIVETHERFLRKGETALMIQALENAGLAIVAGDRAEPFVLAFRNRNLDGGSAS</sequence>
<protein>
    <recommendedName>
        <fullName evidence="1">Methyltransferase FkbM domain-containing protein</fullName>
    </recommendedName>
</protein>
<dbReference type="Pfam" id="PF05050">
    <property type="entry name" value="Methyltransf_21"/>
    <property type="match status" value="1"/>
</dbReference>
<dbReference type="RefSeq" id="WP_076347132.1">
    <property type="nucleotide sequence ID" value="NZ_CP019082.1"/>
</dbReference>
<feature type="domain" description="Methyltransferase FkbM" evidence="1">
    <location>
        <begin position="124"/>
        <end position="269"/>
    </location>
</feature>
<dbReference type="SUPFAM" id="SSF53335">
    <property type="entry name" value="S-adenosyl-L-methionine-dependent methyltransferases"/>
    <property type="match status" value="1"/>
</dbReference>
<keyword evidence="3" id="KW-1185">Reference proteome</keyword>
<dbReference type="EMBL" id="CP019082">
    <property type="protein sequence ID" value="APW61629.1"/>
    <property type="molecule type" value="Genomic_DNA"/>
</dbReference>
<dbReference type="AlphaFoldDB" id="A0A1U7CRW1"/>
<evidence type="ECO:0000313" key="3">
    <source>
        <dbReference type="Proteomes" id="UP000186309"/>
    </source>
</evidence>
<dbReference type="InterPro" id="IPR029063">
    <property type="entry name" value="SAM-dependent_MTases_sf"/>
</dbReference>
<dbReference type="InterPro" id="IPR006342">
    <property type="entry name" value="FkbM_mtfrase"/>
</dbReference>
<evidence type="ECO:0000259" key="1">
    <source>
        <dbReference type="Pfam" id="PF05050"/>
    </source>
</evidence>
<accession>A0A1U7CRW1</accession>
<dbReference type="KEGG" id="pbor:BSF38_03152"/>
<gene>
    <name evidence="2" type="ORF">BSF38_03152</name>
</gene>
<organism evidence="2 3">
    <name type="scientific">Paludisphaera borealis</name>
    <dbReference type="NCBI Taxonomy" id="1387353"/>
    <lineage>
        <taxon>Bacteria</taxon>
        <taxon>Pseudomonadati</taxon>
        <taxon>Planctomycetota</taxon>
        <taxon>Planctomycetia</taxon>
        <taxon>Isosphaerales</taxon>
        <taxon>Isosphaeraceae</taxon>
        <taxon>Paludisphaera</taxon>
    </lineage>
</organism>
<name>A0A1U7CRW1_9BACT</name>
<dbReference type="STRING" id="1387353.BSF38_03152"/>
<dbReference type="Gene3D" id="3.40.50.150">
    <property type="entry name" value="Vaccinia Virus protein VP39"/>
    <property type="match status" value="1"/>
</dbReference>
<reference evidence="3" key="1">
    <citation type="submission" date="2016-12" db="EMBL/GenBank/DDBJ databases">
        <title>Comparative genomics of four Isosphaeraceae planctomycetes: a common pool of plasmids and glycoside hydrolase genes.</title>
        <authorList>
            <person name="Ivanova A."/>
        </authorList>
    </citation>
    <scope>NUCLEOTIDE SEQUENCE [LARGE SCALE GENOMIC DNA]</scope>
    <source>
        <strain evidence="3">PX4</strain>
    </source>
</reference>